<feature type="transmembrane region" description="Helical" evidence="1">
    <location>
        <begin position="381"/>
        <end position="399"/>
    </location>
</feature>
<reference evidence="2 3" key="1">
    <citation type="submission" date="2022-03" db="EMBL/GenBank/DDBJ databases">
        <title>Hymenobactersp. isolated from the air.</title>
        <authorList>
            <person name="Won M."/>
            <person name="Kwon S.-W."/>
        </authorList>
    </citation>
    <scope>NUCLEOTIDE SEQUENCE [LARGE SCALE GENOMIC DNA]</scope>
    <source>
        <strain evidence="2 3">KACC 21982</strain>
    </source>
</reference>
<sequence length="569" mass="63382">MFLLLILGPSSYQQVLALGRQTYHEGGYKHLPLAITPAAYQLLKGGLLATAAACGVLLALLYIRIAAVRQDTHLLGQELHRAVKTLLGTARHLSRLQQLVGGGLLVVLLSVRVWYLTDYVLNTDEVASYDYFVRPGLLTISSFYPIPNNHLLFNFLCWPLSLFSHDVRLVMRLPTFVASAVGTLLGYLLLIRWSGFRVATLATGLFSFLPLGLYYAVAGRGYFLQLALLILAFFAVLAVWQVASYRRLGWVLFVTSSILGFYTIPTFLYPFLALSSGLLVGLVWQRRWLEIGHLVLAGSIVGLTTLLLYLPVLCVSGVQQLVGNHYVATMADTVFWNQYLRYLRSLADMLAGNGRIGMVAGGALMALGPALVWLLPRPNKALAIVAWLLVLLPIPLMAVQQVLVPPRALLCMSYFGCVLGSLVAIALLTRLRVAAKYQLALSLLLVGAYGAYQFRRQLAPHQDEVREEQQMQAAYAWLTNQGKTRVLLAAPTYELFFRHYAQQENRSLLLHSSPAPGQQYDYTVQGRDGDSLPTWAQPPFYTPVYENKFVVIYSRKEQESSEIMLPPKR</sequence>
<evidence type="ECO:0000256" key="1">
    <source>
        <dbReference type="SAM" id="Phobius"/>
    </source>
</evidence>
<feature type="transmembrane region" description="Helical" evidence="1">
    <location>
        <begin position="408"/>
        <end position="428"/>
    </location>
</feature>
<keyword evidence="1" id="KW-0812">Transmembrane</keyword>
<keyword evidence="1" id="KW-1133">Transmembrane helix</keyword>
<keyword evidence="1" id="KW-0472">Membrane</keyword>
<feature type="transmembrane region" description="Helical" evidence="1">
    <location>
        <begin position="41"/>
        <end position="63"/>
    </location>
</feature>
<evidence type="ECO:0000313" key="2">
    <source>
        <dbReference type="EMBL" id="UOG72750.1"/>
    </source>
</evidence>
<gene>
    <name evidence="2" type="ORF">MTX78_11495</name>
</gene>
<name>A0ABY4CU86_9BACT</name>
<keyword evidence="3" id="KW-1185">Reference proteome</keyword>
<feature type="transmembrane region" description="Helical" evidence="1">
    <location>
        <begin position="99"/>
        <end position="117"/>
    </location>
</feature>
<dbReference type="EMBL" id="CP094669">
    <property type="protein sequence ID" value="UOG72750.1"/>
    <property type="molecule type" value="Genomic_DNA"/>
</dbReference>
<feature type="transmembrane region" description="Helical" evidence="1">
    <location>
        <begin position="169"/>
        <end position="191"/>
    </location>
</feature>
<dbReference type="Proteomes" id="UP000831113">
    <property type="component" value="Chromosome"/>
</dbReference>
<feature type="transmembrane region" description="Helical" evidence="1">
    <location>
        <begin position="356"/>
        <end position="375"/>
    </location>
</feature>
<evidence type="ECO:0008006" key="4">
    <source>
        <dbReference type="Google" id="ProtNLM"/>
    </source>
</evidence>
<accession>A0ABY4CU86</accession>
<feature type="transmembrane region" description="Helical" evidence="1">
    <location>
        <begin position="222"/>
        <end position="243"/>
    </location>
</feature>
<proteinExistence type="predicted"/>
<organism evidence="2 3">
    <name type="scientific">Hymenobacter tibetensis</name>
    <dbReference type="NCBI Taxonomy" id="497967"/>
    <lineage>
        <taxon>Bacteria</taxon>
        <taxon>Pseudomonadati</taxon>
        <taxon>Bacteroidota</taxon>
        <taxon>Cytophagia</taxon>
        <taxon>Cytophagales</taxon>
        <taxon>Hymenobacteraceae</taxon>
        <taxon>Hymenobacter</taxon>
    </lineage>
</organism>
<dbReference type="RefSeq" id="WP_243793983.1">
    <property type="nucleotide sequence ID" value="NZ_CP094669.1"/>
</dbReference>
<feature type="transmembrane region" description="Helical" evidence="1">
    <location>
        <begin position="291"/>
        <end position="310"/>
    </location>
</feature>
<protein>
    <recommendedName>
        <fullName evidence="4">Glycosyltransferase RgtA/B/C/D-like domain-containing protein</fullName>
    </recommendedName>
</protein>
<evidence type="ECO:0000313" key="3">
    <source>
        <dbReference type="Proteomes" id="UP000831113"/>
    </source>
</evidence>
<feature type="transmembrane region" description="Helical" evidence="1">
    <location>
        <begin position="198"/>
        <end position="216"/>
    </location>
</feature>